<keyword evidence="1" id="KW-0472">Membrane</keyword>
<reference evidence="2 3" key="1">
    <citation type="submission" date="2020-08" db="EMBL/GenBank/DDBJ databases">
        <authorList>
            <person name="Liu C."/>
            <person name="Sun Q."/>
        </authorList>
    </citation>
    <scope>NUCLEOTIDE SEQUENCE [LARGE SCALE GENOMIC DNA]</scope>
    <source>
        <strain evidence="2 3">22A2-44</strain>
    </source>
</reference>
<dbReference type="EMBL" id="JACOIH010000003">
    <property type="protein sequence ID" value="MBC3937940.1"/>
    <property type="molecule type" value="Genomic_DNA"/>
</dbReference>
<name>A0ABR7ABW2_9FIRM</name>
<keyword evidence="1" id="KW-1133">Transmembrane helix</keyword>
<comment type="caution">
    <text evidence="2">The sequence shown here is derived from an EMBL/GenBank/DDBJ whole genome shotgun (WGS) entry which is preliminary data.</text>
</comment>
<proteinExistence type="predicted"/>
<dbReference type="RefSeq" id="WP_158595556.1">
    <property type="nucleotide sequence ID" value="NZ_JACOIH010000003.1"/>
</dbReference>
<evidence type="ECO:0000313" key="2">
    <source>
        <dbReference type="EMBL" id="MBC3937940.1"/>
    </source>
</evidence>
<feature type="transmembrane region" description="Helical" evidence="1">
    <location>
        <begin position="35"/>
        <end position="52"/>
    </location>
</feature>
<keyword evidence="1" id="KW-0812">Transmembrane</keyword>
<evidence type="ECO:0000313" key="3">
    <source>
        <dbReference type="Proteomes" id="UP000602181"/>
    </source>
</evidence>
<evidence type="ECO:0000256" key="1">
    <source>
        <dbReference type="SAM" id="Phobius"/>
    </source>
</evidence>
<accession>A0ABR7ABW2</accession>
<organism evidence="2 3">
    <name type="scientific">Anaerotruncus massiliensis</name>
    <name type="common">ex Togo et al. 2019</name>
    <dbReference type="NCBI Taxonomy" id="1673720"/>
    <lineage>
        <taxon>Bacteria</taxon>
        <taxon>Bacillati</taxon>
        <taxon>Bacillota</taxon>
        <taxon>Clostridia</taxon>
        <taxon>Eubacteriales</taxon>
        <taxon>Oscillospiraceae</taxon>
        <taxon>Anaerotruncus</taxon>
    </lineage>
</organism>
<sequence length="57" mass="6221">MSGKKLFLVGLLCVALVALILLALTSAYIAVSYRWLLVPLGAWAAAMLVFHFRKKDG</sequence>
<dbReference type="Proteomes" id="UP000602181">
    <property type="component" value="Unassembled WGS sequence"/>
</dbReference>
<keyword evidence="3" id="KW-1185">Reference proteome</keyword>
<protein>
    <submittedName>
        <fullName evidence="2">Uncharacterized protein</fullName>
    </submittedName>
</protein>
<gene>
    <name evidence="2" type="ORF">H8R05_03355</name>
</gene>